<accession>A0A1M5MB26</accession>
<dbReference type="Gene3D" id="3.40.50.2300">
    <property type="match status" value="1"/>
</dbReference>
<dbReference type="Pfam" id="PF00196">
    <property type="entry name" value="GerE"/>
    <property type="match status" value="1"/>
</dbReference>
<evidence type="ECO:0000256" key="2">
    <source>
        <dbReference type="ARBA" id="ARBA00023125"/>
    </source>
</evidence>
<protein>
    <submittedName>
        <fullName evidence="6">Two-component system, NarL family, uhpT operon response regulator UhpA</fullName>
    </submittedName>
</protein>
<organism evidence="6 7">
    <name type="scientific">Marisediminitalea aggregata</name>
    <dbReference type="NCBI Taxonomy" id="634436"/>
    <lineage>
        <taxon>Bacteria</taxon>
        <taxon>Pseudomonadati</taxon>
        <taxon>Pseudomonadota</taxon>
        <taxon>Gammaproteobacteria</taxon>
        <taxon>Alteromonadales</taxon>
        <taxon>Alteromonadaceae</taxon>
        <taxon>Marisediminitalea</taxon>
    </lineage>
</organism>
<keyword evidence="1 3" id="KW-0597">Phosphoprotein</keyword>
<evidence type="ECO:0000256" key="1">
    <source>
        <dbReference type="ARBA" id="ARBA00022553"/>
    </source>
</evidence>
<feature type="domain" description="Response regulatory" evidence="5">
    <location>
        <begin position="7"/>
        <end position="123"/>
    </location>
</feature>
<reference evidence="7" key="1">
    <citation type="submission" date="2016-11" db="EMBL/GenBank/DDBJ databases">
        <authorList>
            <person name="Varghese N."/>
            <person name="Submissions S."/>
        </authorList>
    </citation>
    <scope>NUCLEOTIDE SEQUENCE [LARGE SCALE GENOMIC DNA]</scope>
    <source>
        <strain evidence="7">CGMCC 1.8995</strain>
    </source>
</reference>
<dbReference type="InterPro" id="IPR011006">
    <property type="entry name" value="CheY-like_superfamily"/>
</dbReference>
<dbReference type="InterPro" id="IPR058245">
    <property type="entry name" value="NreC/VraR/RcsB-like_REC"/>
</dbReference>
<dbReference type="STRING" id="634436.SAMN05216361_2967"/>
<feature type="domain" description="HTH luxR-type" evidence="4">
    <location>
        <begin position="145"/>
        <end position="210"/>
    </location>
</feature>
<dbReference type="RefSeq" id="WP_084526552.1">
    <property type="nucleotide sequence ID" value="NZ_FQWD01000004.1"/>
</dbReference>
<evidence type="ECO:0000259" key="5">
    <source>
        <dbReference type="PROSITE" id="PS50110"/>
    </source>
</evidence>
<dbReference type="PROSITE" id="PS50043">
    <property type="entry name" value="HTH_LUXR_2"/>
    <property type="match status" value="1"/>
</dbReference>
<dbReference type="AlphaFoldDB" id="A0A1M5MB26"/>
<feature type="modified residue" description="4-aspartylphosphate" evidence="3">
    <location>
        <position position="58"/>
    </location>
</feature>
<dbReference type="EMBL" id="FQWD01000004">
    <property type="protein sequence ID" value="SHG74478.1"/>
    <property type="molecule type" value="Genomic_DNA"/>
</dbReference>
<dbReference type="InterPro" id="IPR016032">
    <property type="entry name" value="Sig_transdc_resp-reg_C-effctor"/>
</dbReference>
<evidence type="ECO:0000313" key="7">
    <source>
        <dbReference type="Proteomes" id="UP000184520"/>
    </source>
</evidence>
<dbReference type="CDD" id="cd06170">
    <property type="entry name" value="LuxR_C_like"/>
    <property type="match status" value="1"/>
</dbReference>
<dbReference type="Proteomes" id="UP000184520">
    <property type="component" value="Unassembled WGS sequence"/>
</dbReference>
<dbReference type="PANTHER" id="PTHR43214">
    <property type="entry name" value="TWO-COMPONENT RESPONSE REGULATOR"/>
    <property type="match status" value="1"/>
</dbReference>
<dbReference type="Pfam" id="PF00072">
    <property type="entry name" value="Response_reg"/>
    <property type="match status" value="1"/>
</dbReference>
<evidence type="ECO:0000259" key="4">
    <source>
        <dbReference type="PROSITE" id="PS50043"/>
    </source>
</evidence>
<gene>
    <name evidence="6" type="ORF">SAMN05216361_2967</name>
</gene>
<keyword evidence="2" id="KW-0238">DNA-binding</keyword>
<dbReference type="GO" id="GO:0006355">
    <property type="term" value="P:regulation of DNA-templated transcription"/>
    <property type="evidence" value="ECO:0007669"/>
    <property type="project" value="InterPro"/>
</dbReference>
<dbReference type="OrthoDB" id="9796655at2"/>
<dbReference type="SUPFAM" id="SSF46894">
    <property type="entry name" value="C-terminal effector domain of the bipartite response regulators"/>
    <property type="match status" value="1"/>
</dbReference>
<dbReference type="SMART" id="SM00448">
    <property type="entry name" value="REC"/>
    <property type="match status" value="1"/>
</dbReference>
<dbReference type="SMART" id="SM00421">
    <property type="entry name" value="HTH_LUXR"/>
    <property type="match status" value="1"/>
</dbReference>
<dbReference type="InterPro" id="IPR000792">
    <property type="entry name" value="Tscrpt_reg_LuxR_C"/>
</dbReference>
<evidence type="ECO:0000256" key="3">
    <source>
        <dbReference type="PROSITE-ProRule" id="PRU00169"/>
    </source>
</evidence>
<name>A0A1M5MB26_9ALTE</name>
<proteinExistence type="predicted"/>
<dbReference type="PROSITE" id="PS50110">
    <property type="entry name" value="RESPONSE_REGULATORY"/>
    <property type="match status" value="1"/>
</dbReference>
<sequence>MDNSNIRVLLVDDHEIVRRGFKALINVEDALEVSAEAANVFEAKSVLDSQQFDLIITDLSLPDGSGTDILRYLSERSLPIKSIVFSIYDREPYISEALNAGANGYLSKRTASDDIINAIHQVMNNNAFLSQDVLVNLSNSVKGKSTVNLDVLTSREREIFMLLAKGKLVKEVAQALRIMPKTAHSHRRNIFEKLNCTSSFELTQLALRAGLINSDDLIDLNHDHSALS</sequence>
<dbReference type="SUPFAM" id="SSF52172">
    <property type="entry name" value="CheY-like"/>
    <property type="match status" value="1"/>
</dbReference>
<dbReference type="InterPro" id="IPR039420">
    <property type="entry name" value="WalR-like"/>
</dbReference>
<dbReference type="GO" id="GO:0003677">
    <property type="term" value="F:DNA binding"/>
    <property type="evidence" value="ECO:0007669"/>
    <property type="project" value="UniProtKB-KW"/>
</dbReference>
<keyword evidence="7" id="KW-1185">Reference proteome</keyword>
<dbReference type="CDD" id="cd17535">
    <property type="entry name" value="REC_NarL-like"/>
    <property type="match status" value="1"/>
</dbReference>
<evidence type="ECO:0000313" key="6">
    <source>
        <dbReference type="EMBL" id="SHG74478.1"/>
    </source>
</evidence>
<dbReference type="PANTHER" id="PTHR43214:SF43">
    <property type="entry name" value="TWO-COMPONENT RESPONSE REGULATOR"/>
    <property type="match status" value="1"/>
</dbReference>
<dbReference type="GO" id="GO:0000160">
    <property type="term" value="P:phosphorelay signal transduction system"/>
    <property type="evidence" value="ECO:0007669"/>
    <property type="project" value="InterPro"/>
</dbReference>
<dbReference type="InterPro" id="IPR001789">
    <property type="entry name" value="Sig_transdc_resp-reg_receiver"/>
</dbReference>
<dbReference type="PRINTS" id="PR00038">
    <property type="entry name" value="HTHLUXR"/>
</dbReference>